<dbReference type="Proteomes" id="UP000247498">
    <property type="component" value="Unassembled WGS sequence"/>
</dbReference>
<name>A0A2V0P4W3_9CHLO</name>
<feature type="chain" id="PRO_5016167599" description="Chitin-binding type-4 domain-containing protein" evidence="1">
    <location>
        <begin position="23"/>
        <end position="307"/>
    </location>
</feature>
<dbReference type="AlphaFoldDB" id="A0A2V0P4W3"/>
<dbReference type="InParanoid" id="A0A2V0P4W3"/>
<dbReference type="InterPro" id="IPR004302">
    <property type="entry name" value="Cellulose/chitin-bd_N"/>
</dbReference>
<evidence type="ECO:0000256" key="1">
    <source>
        <dbReference type="SAM" id="SignalP"/>
    </source>
</evidence>
<dbReference type="STRING" id="307507.A0A2V0P4W3"/>
<organism evidence="3 4">
    <name type="scientific">Raphidocelis subcapitata</name>
    <dbReference type="NCBI Taxonomy" id="307507"/>
    <lineage>
        <taxon>Eukaryota</taxon>
        <taxon>Viridiplantae</taxon>
        <taxon>Chlorophyta</taxon>
        <taxon>core chlorophytes</taxon>
        <taxon>Chlorophyceae</taxon>
        <taxon>CS clade</taxon>
        <taxon>Sphaeropleales</taxon>
        <taxon>Selenastraceae</taxon>
        <taxon>Raphidocelis</taxon>
    </lineage>
</organism>
<dbReference type="EMBL" id="BDRX01000057">
    <property type="protein sequence ID" value="GBF94921.1"/>
    <property type="molecule type" value="Genomic_DNA"/>
</dbReference>
<keyword evidence="4" id="KW-1185">Reference proteome</keyword>
<sequence length="307" mass="33750">MARAAPLAALAALLAFVPAALGHGLMIHPKSRNFVAYLNNQEYNAHSLNMGGAWVVSDYGKLTYPWGNRGACGDKADQYKWDAPGTPQITYIPGQEINIDAVIAVNHMGKITAEICDLYAKPGDGKCQKLKVKMDNGQTAESWWLPGINQWGGGNYGGEGPRYGDGTFEAYQLPEITESSGWGCNGQRLCNMYKDMYVYRTKWLLPQGFTCDHCKLQWTWTTGHSCWPTCEEGNPMPQCGVKQQFGACGSAGTAYPEEFVNCADVKITDAAKLDWASNFPPWNGWVEGNMKKGWWGSVSPSIMNSGY</sequence>
<keyword evidence="1" id="KW-0732">Signal</keyword>
<evidence type="ECO:0000259" key="2">
    <source>
        <dbReference type="Pfam" id="PF03067"/>
    </source>
</evidence>
<protein>
    <recommendedName>
        <fullName evidence="2">Chitin-binding type-4 domain-containing protein</fullName>
    </recommendedName>
</protein>
<proteinExistence type="predicted"/>
<dbReference type="OrthoDB" id="76388at2759"/>
<comment type="caution">
    <text evidence="3">The sequence shown here is derived from an EMBL/GenBank/DDBJ whole genome shotgun (WGS) entry which is preliminary data.</text>
</comment>
<dbReference type="Pfam" id="PF03067">
    <property type="entry name" value="LPMO_10"/>
    <property type="match status" value="1"/>
</dbReference>
<evidence type="ECO:0000313" key="4">
    <source>
        <dbReference type="Proteomes" id="UP000247498"/>
    </source>
</evidence>
<accession>A0A2V0P4W3</accession>
<reference evidence="3 4" key="1">
    <citation type="journal article" date="2018" name="Sci. Rep.">
        <title>Raphidocelis subcapitata (=Pseudokirchneriella subcapitata) provides an insight into genome evolution and environmental adaptations in the Sphaeropleales.</title>
        <authorList>
            <person name="Suzuki S."/>
            <person name="Yamaguchi H."/>
            <person name="Nakajima N."/>
            <person name="Kawachi M."/>
        </authorList>
    </citation>
    <scope>NUCLEOTIDE SEQUENCE [LARGE SCALE GENOMIC DNA]</scope>
    <source>
        <strain evidence="3 4">NIES-35</strain>
    </source>
</reference>
<feature type="domain" description="Chitin-binding type-4" evidence="2">
    <location>
        <begin position="23"/>
        <end position="265"/>
    </location>
</feature>
<feature type="signal peptide" evidence="1">
    <location>
        <begin position="1"/>
        <end position="22"/>
    </location>
</feature>
<gene>
    <name evidence="3" type="ORF">Rsub_08164</name>
</gene>
<evidence type="ECO:0000313" key="3">
    <source>
        <dbReference type="EMBL" id="GBF94921.1"/>
    </source>
</evidence>